<dbReference type="SUPFAM" id="SSF63829">
    <property type="entry name" value="Calcium-dependent phosphotriesterase"/>
    <property type="match status" value="1"/>
</dbReference>
<dbReference type="RefSeq" id="WP_128218024.1">
    <property type="nucleotide sequence ID" value="NZ_RBZY01000033.1"/>
</dbReference>
<dbReference type="PROSITE" id="PS51257">
    <property type="entry name" value="PROKAR_LIPOPROTEIN"/>
    <property type="match status" value="1"/>
</dbReference>
<dbReference type="AlphaFoldDB" id="A0A3S4LXV3"/>
<dbReference type="Gene3D" id="2.130.10.10">
    <property type="entry name" value="YVTN repeat-like/Quinoprotein amine dehydrogenase"/>
    <property type="match status" value="1"/>
</dbReference>
<accession>A0A3S4LXV3</accession>
<protein>
    <recommendedName>
        <fullName evidence="4">WD40 repeat domain-containing protein</fullName>
    </recommendedName>
</protein>
<evidence type="ECO:0000313" key="2">
    <source>
        <dbReference type="EMBL" id="RWR18167.1"/>
    </source>
</evidence>
<evidence type="ECO:0000313" key="3">
    <source>
        <dbReference type="Proteomes" id="UP000285970"/>
    </source>
</evidence>
<dbReference type="OrthoDB" id="10020492at2"/>
<reference evidence="2 3" key="1">
    <citation type="journal article" date="2018" name="Front. Microbiol.">
        <title>Novel Insights Into Bacterial Dimethylsulfoniopropionate Catabolism in the East China Sea.</title>
        <authorList>
            <person name="Liu J."/>
            <person name="Liu J."/>
            <person name="Zhang S.H."/>
            <person name="Liang J."/>
            <person name="Lin H."/>
            <person name="Song D."/>
            <person name="Yang G.P."/>
            <person name="Todd J.D."/>
            <person name="Zhang X.H."/>
        </authorList>
    </citation>
    <scope>NUCLEOTIDE SEQUENCE [LARGE SCALE GENOMIC DNA]</scope>
    <source>
        <strain evidence="2 3">ZYFD042</strain>
    </source>
</reference>
<gene>
    <name evidence="2" type="ORF">D8Y23_10165</name>
</gene>
<comment type="caution">
    <text evidence="2">The sequence shown here is derived from an EMBL/GenBank/DDBJ whole genome shotgun (WGS) entry which is preliminary data.</text>
</comment>
<feature type="signal peptide" evidence="1">
    <location>
        <begin position="1"/>
        <end position="32"/>
    </location>
</feature>
<dbReference type="EMBL" id="RBZY01000033">
    <property type="protein sequence ID" value="RWR18167.1"/>
    <property type="molecule type" value="Genomic_DNA"/>
</dbReference>
<keyword evidence="1" id="KW-0732">Signal</keyword>
<evidence type="ECO:0000256" key="1">
    <source>
        <dbReference type="SAM" id="SignalP"/>
    </source>
</evidence>
<dbReference type="Proteomes" id="UP000285970">
    <property type="component" value="Unassembled WGS sequence"/>
</dbReference>
<proteinExistence type="predicted"/>
<evidence type="ECO:0008006" key="4">
    <source>
        <dbReference type="Google" id="ProtNLM"/>
    </source>
</evidence>
<sequence>MIDRSTVRIARRAAGSVTALAAALVLTACASAAPGMPGGAAPTNGPGFPVALDRAPSGEIWGLGGSTAVEIDPSGRVERQIELGFLPSPWTITALAAGGDDRLFLSAVWSDGEAFGDIVAFDAATGEHTVVAHQESPVGDLAVVGDDVVFVSFAADDERSFNVRRASPTGEIADLVELAGDGRRAAIAADATGTIAVTTADGVARLFPNDGTLTEWALPSESTGLAISRAGRVVATADGDRDCERWLTIGDTGSSRIDGPCVPRGFVWLDEDTVLVSTGDENGADLVRVPVQSSPSDR</sequence>
<name>A0A3S4LXV3_9MICO</name>
<dbReference type="InterPro" id="IPR015943">
    <property type="entry name" value="WD40/YVTN_repeat-like_dom_sf"/>
</dbReference>
<organism evidence="2 3">
    <name type="scientific">Microbacterium enclense</name>
    <dbReference type="NCBI Taxonomy" id="993073"/>
    <lineage>
        <taxon>Bacteria</taxon>
        <taxon>Bacillati</taxon>
        <taxon>Actinomycetota</taxon>
        <taxon>Actinomycetes</taxon>
        <taxon>Micrococcales</taxon>
        <taxon>Microbacteriaceae</taxon>
        <taxon>Microbacterium</taxon>
    </lineage>
</organism>
<feature type="chain" id="PRO_5018786504" description="WD40 repeat domain-containing protein" evidence="1">
    <location>
        <begin position="33"/>
        <end position="298"/>
    </location>
</feature>